<dbReference type="Gene3D" id="3.40.50.410">
    <property type="entry name" value="von Willebrand factor, type A domain"/>
    <property type="match status" value="1"/>
</dbReference>
<dbReference type="Proteomes" id="UP000254266">
    <property type="component" value="Unassembled WGS sequence"/>
</dbReference>
<feature type="domain" description="VWFA" evidence="4">
    <location>
        <begin position="102"/>
        <end position="295"/>
    </location>
</feature>
<feature type="compositionally biased region" description="Low complexity" evidence="2">
    <location>
        <begin position="494"/>
        <end position="521"/>
    </location>
</feature>
<feature type="repeat" description="TPR" evidence="1">
    <location>
        <begin position="418"/>
        <end position="451"/>
    </location>
</feature>
<feature type="transmembrane region" description="Helical" evidence="3">
    <location>
        <begin position="69"/>
        <end position="89"/>
    </location>
</feature>
<dbReference type="InterPro" id="IPR019734">
    <property type="entry name" value="TPR_rpt"/>
</dbReference>
<dbReference type="Pfam" id="PF13519">
    <property type="entry name" value="VWA_2"/>
    <property type="match status" value="1"/>
</dbReference>
<dbReference type="PANTHER" id="PTHR22550:SF14">
    <property type="entry name" value="VWFA DOMAIN-CONTAINING PROTEIN"/>
    <property type="match status" value="1"/>
</dbReference>
<dbReference type="InterPro" id="IPR050768">
    <property type="entry name" value="UPF0353/GerABKA_families"/>
</dbReference>
<dbReference type="InterPro" id="IPR011990">
    <property type="entry name" value="TPR-like_helical_dom_sf"/>
</dbReference>
<comment type="caution">
    <text evidence="5">The sequence shown here is derived from an EMBL/GenBank/DDBJ whole genome shotgun (WGS) entry which is preliminary data.</text>
</comment>
<proteinExistence type="predicted"/>
<accession>A0A370D9K7</accession>
<dbReference type="InterPro" id="IPR002035">
    <property type="entry name" value="VWF_A"/>
</dbReference>
<dbReference type="AlphaFoldDB" id="A0A370D9K7"/>
<feature type="compositionally biased region" description="Basic and acidic residues" evidence="2">
    <location>
        <begin position="464"/>
        <end position="493"/>
    </location>
</feature>
<reference evidence="5 6" key="1">
    <citation type="journal article" date="2018" name="ISME J.">
        <title>Endosymbiont genomes yield clues of tubeworm success.</title>
        <authorList>
            <person name="Li Y."/>
            <person name="Liles M.R."/>
            <person name="Halanych K.M."/>
        </authorList>
    </citation>
    <scope>NUCLEOTIDE SEQUENCE [LARGE SCALE GENOMIC DNA]</scope>
    <source>
        <strain evidence="5">A1464</strain>
    </source>
</reference>
<evidence type="ECO:0000259" key="4">
    <source>
        <dbReference type="PROSITE" id="PS50234"/>
    </source>
</evidence>
<dbReference type="SUPFAM" id="SSF53300">
    <property type="entry name" value="vWA-like"/>
    <property type="match status" value="1"/>
</dbReference>
<dbReference type="CDD" id="cd00198">
    <property type="entry name" value="vWFA"/>
    <property type="match status" value="1"/>
</dbReference>
<evidence type="ECO:0000256" key="1">
    <source>
        <dbReference type="PROSITE-ProRule" id="PRU00339"/>
    </source>
</evidence>
<dbReference type="Gene3D" id="1.25.40.10">
    <property type="entry name" value="Tetratricopeptide repeat domain"/>
    <property type="match status" value="1"/>
</dbReference>
<evidence type="ECO:0000256" key="2">
    <source>
        <dbReference type="SAM" id="MobiDB-lite"/>
    </source>
</evidence>
<dbReference type="EMBL" id="QFXC01000013">
    <property type="protein sequence ID" value="RDH81595.1"/>
    <property type="molecule type" value="Genomic_DNA"/>
</dbReference>
<name>A0A370D9K7_9GAMM</name>
<keyword evidence="6" id="KW-1185">Reference proteome</keyword>
<keyword evidence="1" id="KW-0802">TPR repeat</keyword>
<protein>
    <recommendedName>
        <fullName evidence="4">VWFA domain-containing protein</fullName>
    </recommendedName>
</protein>
<dbReference type="SMART" id="SM00028">
    <property type="entry name" value="TPR"/>
    <property type="match status" value="1"/>
</dbReference>
<sequence length="620" mass="69661">MDSLLWIQQFHLIRPYWLLALFPLALCIWLYSRTQIHSRNWASVIDKRLLPHLLQGVTEQKKSKSIISLFLPLFVIGFIIIFALAGPAFEKRPQPVFKTQSALVILLDLSRSMDATDIKPSRLSRAHFKINDILDLRKEGQTALIAYAANAYTVSPLTDDADTIASQIPALETHIMPAQGSRLDIALDKALALFNNAGHSRGDILVITDSINSNDQHALKRLSSKNFKTSILAIGTTEGAPIASKNGGFVKDSSGSIVVPKLDVSHLKSAALSSGGKFSLLTSNDNDITHLLSSIDINRDAPKDNQSEENALKFKTDTWHEEGPWLLLLVIPFAAYAFRKGLIFVLLIFILPLPQPAQAFGWSDLWSNNNQQGKAALQQGNIEQAAELFNNPEWKSAAQYKAGEYQQSADLLKNIDTADANYNRGNALAKTGNLQAAIKAYDRTLEIDSQHEDAKFNKQLLKKAQQDKKDQEKNSDEDKRDDQNSDSKDKQDQNESGEQSENQDSSQNDSQNDSQENSQQQSEKDDKNNKSDSENKQKNNEEKESEAEQKEASESENDQKNKEENQASQPLTESEDTPDLEKQQTQQWLKKIPDDPGGLLRRKFKYQYSREQNQNEKNPW</sequence>
<dbReference type="SMART" id="SM00327">
    <property type="entry name" value="VWA"/>
    <property type="match status" value="1"/>
</dbReference>
<evidence type="ECO:0000256" key="3">
    <source>
        <dbReference type="SAM" id="Phobius"/>
    </source>
</evidence>
<dbReference type="PANTHER" id="PTHR22550">
    <property type="entry name" value="SPORE GERMINATION PROTEIN"/>
    <property type="match status" value="1"/>
</dbReference>
<evidence type="ECO:0000313" key="6">
    <source>
        <dbReference type="Proteomes" id="UP000254266"/>
    </source>
</evidence>
<dbReference type="Pfam" id="PF00515">
    <property type="entry name" value="TPR_1"/>
    <property type="match status" value="1"/>
</dbReference>
<evidence type="ECO:0000313" key="5">
    <source>
        <dbReference type="EMBL" id="RDH81595.1"/>
    </source>
</evidence>
<dbReference type="PROSITE" id="PS50234">
    <property type="entry name" value="VWFA"/>
    <property type="match status" value="1"/>
</dbReference>
<gene>
    <name evidence="5" type="ORF">DIZ80_16110</name>
</gene>
<keyword evidence="3" id="KW-0812">Transmembrane</keyword>
<organism evidence="5 6">
    <name type="scientific">endosymbiont of Galathealinum brachiosum</name>
    <dbReference type="NCBI Taxonomy" id="2200906"/>
    <lineage>
        <taxon>Bacteria</taxon>
        <taxon>Pseudomonadati</taxon>
        <taxon>Pseudomonadota</taxon>
        <taxon>Gammaproteobacteria</taxon>
        <taxon>sulfur-oxidizing symbionts</taxon>
    </lineage>
</organism>
<keyword evidence="3" id="KW-0472">Membrane</keyword>
<feature type="compositionally biased region" description="Polar residues" evidence="2">
    <location>
        <begin position="609"/>
        <end position="620"/>
    </location>
</feature>
<feature type="compositionally biased region" description="Basic and acidic residues" evidence="2">
    <location>
        <begin position="522"/>
        <end position="565"/>
    </location>
</feature>
<feature type="transmembrane region" description="Helical" evidence="3">
    <location>
        <begin position="12"/>
        <end position="31"/>
    </location>
</feature>
<feature type="region of interest" description="Disordered" evidence="2">
    <location>
        <begin position="462"/>
        <end position="620"/>
    </location>
</feature>
<keyword evidence="3" id="KW-1133">Transmembrane helix</keyword>
<dbReference type="PROSITE" id="PS50005">
    <property type="entry name" value="TPR"/>
    <property type="match status" value="1"/>
</dbReference>
<dbReference type="InterPro" id="IPR036465">
    <property type="entry name" value="vWFA_dom_sf"/>
</dbReference>
<dbReference type="SUPFAM" id="SSF48452">
    <property type="entry name" value="TPR-like"/>
    <property type="match status" value="1"/>
</dbReference>